<dbReference type="RefSeq" id="WP_208297323.1">
    <property type="nucleotide sequence ID" value="NZ_SOCP01000001.1"/>
</dbReference>
<dbReference type="AlphaFoldDB" id="A0A4R7W5E6"/>
<feature type="compositionally biased region" description="Basic and acidic residues" evidence="1">
    <location>
        <begin position="431"/>
        <end position="441"/>
    </location>
</feature>
<evidence type="ECO:0000313" key="2">
    <source>
        <dbReference type="EMBL" id="TDV57318.1"/>
    </source>
</evidence>
<feature type="region of interest" description="Disordered" evidence="1">
    <location>
        <begin position="328"/>
        <end position="481"/>
    </location>
</feature>
<comment type="caution">
    <text evidence="2">The sequence shown here is derived from an EMBL/GenBank/DDBJ whole genome shotgun (WGS) entry which is preliminary data.</text>
</comment>
<accession>A0A4R7W5E6</accession>
<feature type="compositionally biased region" description="Basic residues" evidence="1">
    <location>
        <begin position="403"/>
        <end position="415"/>
    </location>
</feature>
<organism evidence="2 3">
    <name type="scientific">Actinophytocola oryzae</name>
    <dbReference type="NCBI Taxonomy" id="502181"/>
    <lineage>
        <taxon>Bacteria</taxon>
        <taxon>Bacillati</taxon>
        <taxon>Actinomycetota</taxon>
        <taxon>Actinomycetes</taxon>
        <taxon>Pseudonocardiales</taxon>
        <taxon>Pseudonocardiaceae</taxon>
    </lineage>
</organism>
<gene>
    <name evidence="2" type="ORF">CLV71_101189</name>
</gene>
<feature type="compositionally biased region" description="Basic and acidic residues" evidence="1">
    <location>
        <begin position="470"/>
        <end position="481"/>
    </location>
</feature>
<keyword evidence="3" id="KW-1185">Reference proteome</keyword>
<feature type="compositionally biased region" description="Basic and acidic residues" evidence="1">
    <location>
        <begin position="347"/>
        <end position="363"/>
    </location>
</feature>
<dbReference type="Proteomes" id="UP000294927">
    <property type="component" value="Unassembled WGS sequence"/>
</dbReference>
<evidence type="ECO:0000256" key="1">
    <source>
        <dbReference type="SAM" id="MobiDB-lite"/>
    </source>
</evidence>
<feature type="compositionally biased region" description="Basic and acidic residues" evidence="1">
    <location>
        <begin position="387"/>
        <end position="402"/>
    </location>
</feature>
<dbReference type="EMBL" id="SOCP01000001">
    <property type="protein sequence ID" value="TDV57318.1"/>
    <property type="molecule type" value="Genomic_DNA"/>
</dbReference>
<proteinExistence type="predicted"/>
<name>A0A4R7W5E6_9PSEU</name>
<reference evidence="2 3" key="1">
    <citation type="submission" date="2019-03" db="EMBL/GenBank/DDBJ databases">
        <title>Genomic Encyclopedia of Archaeal and Bacterial Type Strains, Phase II (KMG-II): from individual species to whole genera.</title>
        <authorList>
            <person name="Goeker M."/>
        </authorList>
    </citation>
    <scope>NUCLEOTIDE SEQUENCE [LARGE SCALE GENOMIC DNA]</scope>
    <source>
        <strain evidence="2 3">DSM 45499</strain>
    </source>
</reference>
<evidence type="ECO:0000313" key="3">
    <source>
        <dbReference type="Proteomes" id="UP000294927"/>
    </source>
</evidence>
<sequence>MGLTSWLLRLTPPRPLLLAGPGGTRARLAVERLTRERGWHPASSPAEANLLVITGEGLEPYATRVWEAMPAPKVRVRVTSAATVPTDLTEAVNTLHDATTQRLPATTATPATPTNHADHADHAAMAHDHTDHMTAMPGGIPMADRADDRDGLELDQLHVPLGPALPLWPAGLIIHTTLQGDVIREASVEVIEGTGESFWPEHPVARALDSTARLLAVAGWSDAATTAQRLRDDSLRDATPTEALHRWVRRIRGSRTLRRLLEGVGETVNAPPPLAGDALSRLNHRLAATTQPHHHVPESPQWTIDVLPTLLAGTELATARLIVASLDPDPDLLPRHEPHQRPRPKPHHDPHDNLDHRPHEQSHRGPQQDPHLEHETPHSETPTQPNREPHHETQEPEHSTHEKPHHQHPKTHQHNPHPSLRQPDDSTNDQPRPERGADNQPHHQPNPNHTTHHQPRPEHHTPGPHTDQASPREPHPGDPHD</sequence>
<protein>
    <submittedName>
        <fullName evidence="2">Uncharacterized protein</fullName>
    </submittedName>
</protein>